<dbReference type="InterPro" id="IPR036737">
    <property type="entry name" value="OmpA-like_sf"/>
</dbReference>
<evidence type="ECO:0000256" key="3">
    <source>
        <dbReference type="ARBA" id="ARBA00023237"/>
    </source>
</evidence>
<keyword evidence="8" id="KW-0969">Cilium</keyword>
<dbReference type="RefSeq" id="WP_129435067.1">
    <property type="nucleotide sequence ID" value="NZ_SBKO01000001.1"/>
</dbReference>
<dbReference type="PANTHER" id="PTHR30329">
    <property type="entry name" value="STATOR ELEMENT OF FLAGELLAR MOTOR COMPLEX"/>
    <property type="match status" value="1"/>
</dbReference>
<evidence type="ECO:0000256" key="1">
    <source>
        <dbReference type="ARBA" id="ARBA00004442"/>
    </source>
</evidence>
<dbReference type="SUPFAM" id="SSF48452">
    <property type="entry name" value="TPR-like"/>
    <property type="match status" value="1"/>
</dbReference>
<proteinExistence type="predicted"/>
<dbReference type="Pfam" id="PF13620">
    <property type="entry name" value="CarboxypepD_reg"/>
    <property type="match status" value="1"/>
</dbReference>
<keyword evidence="9" id="KW-1185">Reference proteome</keyword>
<evidence type="ECO:0000313" key="8">
    <source>
        <dbReference type="EMBL" id="RXR21310.1"/>
    </source>
</evidence>
<comment type="caution">
    <text evidence="8">The sequence shown here is derived from an EMBL/GenBank/DDBJ whole genome shotgun (WGS) entry which is preliminary data.</text>
</comment>
<dbReference type="Gene3D" id="2.60.40.1120">
    <property type="entry name" value="Carboxypeptidase-like, regulatory domain"/>
    <property type="match status" value="1"/>
</dbReference>
<dbReference type="InterPro" id="IPR006665">
    <property type="entry name" value="OmpA-like"/>
</dbReference>
<evidence type="ECO:0000313" key="9">
    <source>
        <dbReference type="Proteomes" id="UP000290283"/>
    </source>
</evidence>
<dbReference type="InterPro" id="IPR006664">
    <property type="entry name" value="OMP_bac"/>
</dbReference>
<dbReference type="Proteomes" id="UP000290283">
    <property type="component" value="Unassembled WGS sequence"/>
</dbReference>
<dbReference type="Gene3D" id="3.30.1330.60">
    <property type="entry name" value="OmpA-like domain"/>
    <property type="match status" value="1"/>
</dbReference>
<comment type="subcellular location">
    <subcellularLocation>
        <location evidence="1">Cell outer membrane</location>
    </subcellularLocation>
</comment>
<dbReference type="PRINTS" id="PR01021">
    <property type="entry name" value="OMPADOMAIN"/>
</dbReference>
<evidence type="ECO:0000256" key="4">
    <source>
        <dbReference type="PROSITE-ProRule" id="PRU00473"/>
    </source>
</evidence>
<keyword evidence="5" id="KW-0175">Coiled coil</keyword>
<reference evidence="9" key="1">
    <citation type="submission" date="2019-01" db="EMBL/GenBank/DDBJ databases">
        <title>Cytophagaceae bacterium strain CAR-16.</title>
        <authorList>
            <person name="Chen W.-M."/>
        </authorList>
    </citation>
    <scope>NUCLEOTIDE SEQUENCE [LARGE SCALE GENOMIC DNA]</scope>
    <source>
        <strain evidence="9">LLJ-11</strain>
    </source>
</reference>
<dbReference type="SUPFAM" id="SSF82171">
    <property type="entry name" value="DPP6 N-terminal domain-like"/>
    <property type="match status" value="1"/>
</dbReference>
<keyword evidence="8" id="KW-0282">Flagellum</keyword>
<dbReference type="SUPFAM" id="SSF49478">
    <property type="entry name" value="Cna protein B-type domain"/>
    <property type="match status" value="1"/>
</dbReference>
<feature type="coiled-coil region" evidence="5">
    <location>
        <begin position="519"/>
        <end position="581"/>
    </location>
</feature>
<name>A0A4Q1K6Z7_9FLAO</name>
<dbReference type="PANTHER" id="PTHR30329:SF21">
    <property type="entry name" value="LIPOPROTEIN YIAD-RELATED"/>
    <property type="match status" value="1"/>
</dbReference>
<feature type="domain" description="OmpA-like" evidence="7">
    <location>
        <begin position="580"/>
        <end position="701"/>
    </location>
</feature>
<dbReference type="OrthoDB" id="9809364at2"/>
<feature type="signal peptide" evidence="6">
    <location>
        <begin position="1"/>
        <end position="19"/>
    </location>
</feature>
<dbReference type="InterPro" id="IPR050330">
    <property type="entry name" value="Bact_OuterMem_StrucFunc"/>
</dbReference>
<accession>A0A4Q1K6Z7</accession>
<dbReference type="SUPFAM" id="SSF103088">
    <property type="entry name" value="OmpA-like"/>
    <property type="match status" value="1"/>
</dbReference>
<keyword evidence="6" id="KW-0732">Signal</keyword>
<evidence type="ECO:0000256" key="5">
    <source>
        <dbReference type="SAM" id="Coils"/>
    </source>
</evidence>
<dbReference type="Gene3D" id="2.120.10.30">
    <property type="entry name" value="TolB, C-terminal domain"/>
    <property type="match status" value="1"/>
</dbReference>
<dbReference type="GO" id="GO:0009279">
    <property type="term" value="C:cell outer membrane"/>
    <property type="evidence" value="ECO:0007669"/>
    <property type="project" value="UniProtKB-SubCell"/>
</dbReference>
<feature type="chain" id="PRO_5020498388" evidence="6">
    <location>
        <begin position="20"/>
        <end position="701"/>
    </location>
</feature>
<dbReference type="CDD" id="cd07185">
    <property type="entry name" value="OmpA_C-like"/>
    <property type="match status" value="1"/>
</dbReference>
<dbReference type="InterPro" id="IPR011990">
    <property type="entry name" value="TPR-like_helical_dom_sf"/>
</dbReference>
<dbReference type="Pfam" id="PF00691">
    <property type="entry name" value="OmpA"/>
    <property type="match status" value="1"/>
</dbReference>
<dbReference type="Gene3D" id="1.25.40.10">
    <property type="entry name" value="Tetratricopeptide repeat domain"/>
    <property type="match status" value="1"/>
</dbReference>
<evidence type="ECO:0000256" key="2">
    <source>
        <dbReference type="ARBA" id="ARBA00023136"/>
    </source>
</evidence>
<dbReference type="Pfam" id="PF07676">
    <property type="entry name" value="PD40"/>
    <property type="match status" value="3"/>
</dbReference>
<protein>
    <submittedName>
        <fullName evidence="8">Flagellar motor protein MotB</fullName>
    </submittedName>
</protein>
<sequence length="701" mass="79399">MKKVLLSILLVLAFQITNAQETDLDRAKKYFDRTYYSEALPLYENAVENNRSQEVIQNIADCYYFTNDLKSAQKYYRFLIKNFSKDLPAEYYFRFAQSLKATANYAEANQMTKDYLAKSGNTQALNNFESDLKTLENVTAIGERFKIKNLEVNTANSEFGGANYNDKFVFAGVKKELSMMDKVYKWNNEGYLNVLSIPLTNINAKDSIVSYFSDEVNTKMHDATPLFSADGKTMYFTRNYTKKNGKRNKNKEKVSVLQIYKAEMVNGKWANIISLPINNPDYSVAHPALSPDGKTLYFASDMPGSLGSFDIYSVEINNGSFGTPKNLGDKINTNRREQFPFVSKDGKLYFSSNGHEGFGSLDVFVSDINGGNYAKPINVGLPINTGVDDFAFAIDSDTKEGYFSSNRKGGKGSDDIYSILETKPLIVEDCMQYIAGTITDVDSKLPLEGAQVALFDFISKKDIQKVVVGADGKFNFTVECEKGYVVKASKDGFTEDERTLTLQKDRKKINEASMELKSLAKIQEEQAVAVQEQKKAEAEAKQKALEEEKLVAEQEKKEKEAKKKEKVKEILAKEKDVVEEKDKLVIKTEPIYFDYDLWYIRRDSKPILDKVIGLMNKYPDMIVEIGSHTDIRGGKTYNNILSENRAQSTRDYFIDKGINPNRIKAKGYGESQPVVKCANEEACSEEQHELNRRSEFVIKDL</sequence>
<gene>
    <name evidence="8" type="ORF">EQG63_05055</name>
</gene>
<dbReference type="AlphaFoldDB" id="A0A4Q1K6Z7"/>
<evidence type="ECO:0000259" key="7">
    <source>
        <dbReference type="PROSITE" id="PS51123"/>
    </source>
</evidence>
<dbReference type="PROSITE" id="PS51123">
    <property type="entry name" value="OMPA_2"/>
    <property type="match status" value="1"/>
</dbReference>
<keyword evidence="2 4" id="KW-0472">Membrane</keyword>
<dbReference type="InterPro" id="IPR011042">
    <property type="entry name" value="6-blade_b-propeller_TolB-like"/>
</dbReference>
<dbReference type="InterPro" id="IPR011659">
    <property type="entry name" value="WD40"/>
</dbReference>
<dbReference type="EMBL" id="SBKO01000001">
    <property type="protein sequence ID" value="RXR21310.1"/>
    <property type="molecule type" value="Genomic_DNA"/>
</dbReference>
<organism evidence="8 9">
    <name type="scientific">Flavobacterium amnicola</name>
    <dbReference type="NCBI Taxonomy" id="2506422"/>
    <lineage>
        <taxon>Bacteria</taxon>
        <taxon>Pseudomonadati</taxon>
        <taxon>Bacteroidota</taxon>
        <taxon>Flavobacteriia</taxon>
        <taxon>Flavobacteriales</taxon>
        <taxon>Flavobacteriaceae</taxon>
        <taxon>Flavobacterium</taxon>
    </lineage>
</organism>
<keyword evidence="8" id="KW-0966">Cell projection</keyword>
<evidence type="ECO:0000256" key="6">
    <source>
        <dbReference type="SAM" id="SignalP"/>
    </source>
</evidence>
<keyword evidence="3" id="KW-0998">Cell outer membrane</keyword>